<keyword evidence="8" id="KW-1185">Reference proteome</keyword>
<dbReference type="AlphaFoldDB" id="A0A1B8G662"/>
<evidence type="ECO:0000256" key="1">
    <source>
        <dbReference type="ARBA" id="ARBA00005466"/>
    </source>
</evidence>
<dbReference type="PANTHER" id="PTHR42973:SF53">
    <property type="entry name" value="FAD-BINDING PCMH-TYPE DOMAIN-CONTAINING PROTEIN-RELATED"/>
    <property type="match status" value="1"/>
</dbReference>
<keyword evidence="5" id="KW-0732">Signal</keyword>
<organism evidence="7 8">
    <name type="scientific">Pseudogymnoascus verrucosus</name>
    <dbReference type="NCBI Taxonomy" id="342668"/>
    <lineage>
        <taxon>Eukaryota</taxon>
        <taxon>Fungi</taxon>
        <taxon>Dikarya</taxon>
        <taxon>Ascomycota</taxon>
        <taxon>Pezizomycotina</taxon>
        <taxon>Leotiomycetes</taxon>
        <taxon>Thelebolales</taxon>
        <taxon>Thelebolaceae</taxon>
        <taxon>Pseudogymnoascus</taxon>
    </lineage>
</organism>
<evidence type="ECO:0000256" key="2">
    <source>
        <dbReference type="ARBA" id="ARBA00022630"/>
    </source>
</evidence>
<reference evidence="8" key="2">
    <citation type="journal article" date="2018" name="Nat. Commun.">
        <title>Extreme sensitivity to ultraviolet light in the fungal pathogen causing white-nose syndrome of bats.</title>
        <authorList>
            <person name="Palmer J.M."/>
            <person name="Drees K.P."/>
            <person name="Foster J.T."/>
            <person name="Lindner D.L."/>
        </authorList>
    </citation>
    <scope>NUCLEOTIDE SEQUENCE [LARGE SCALE GENOMIC DNA]</scope>
    <source>
        <strain evidence="8">UAMH 10579</strain>
    </source>
</reference>
<keyword evidence="2" id="KW-0285">Flavoprotein</keyword>
<evidence type="ECO:0000256" key="5">
    <source>
        <dbReference type="SAM" id="SignalP"/>
    </source>
</evidence>
<dbReference type="InterPro" id="IPR006094">
    <property type="entry name" value="Oxid_FAD_bind_N"/>
</dbReference>
<gene>
    <name evidence="7" type="ORF">VE01_10654</name>
</gene>
<dbReference type="InterPro" id="IPR016166">
    <property type="entry name" value="FAD-bd_PCMH"/>
</dbReference>
<dbReference type="PROSITE" id="PS51387">
    <property type="entry name" value="FAD_PCMH"/>
    <property type="match status" value="1"/>
</dbReference>
<dbReference type="Pfam" id="PF01565">
    <property type="entry name" value="FAD_binding_4"/>
    <property type="match status" value="1"/>
</dbReference>
<dbReference type="RefSeq" id="XP_018125054.1">
    <property type="nucleotide sequence ID" value="XM_018280047.2"/>
</dbReference>
<dbReference type="Proteomes" id="UP000091956">
    <property type="component" value="Unassembled WGS sequence"/>
</dbReference>
<dbReference type="GO" id="GO:0071949">
    <property type="term" value="F:FAD binding"/>
    <property type="evidence" value="ECO:0007669"/>
    <property type="project" value="InterPro"/>
</dbReference>
<keyword evidence="4" id="KW-0560">Oxidoreductase</keyword>
<sequence length="494" mass="53408">MKFSAAASFATLAATAIAGQDPHRVCCEALGAEKQLRGKVLLPGSVGYDAQLNTYYSANAALHAWCMVMPESTKDVQATVKILTKNQCPFGIKAGGHSAFKGSSGIAKGVTVDFGHLNSTSYNPDTGIVSIQPGARWGSVYEFLNPYGVAAVGARTSVVGVGGFTTGGGYTFHSNSHGFSCDVVTNWEIVLADGSVVNANSNNNADLWKAQKGASGNLGFVTRIDQETVKGTLLWGGFTSYELSERDNVFVAYLDFVEKTEENSPDQAIVALYYDFTGFSIRSILTNNMGVANAPAFDGFLALSNTSSTVTSGPISEIIPQFTGPTPLGLYANWFTGMATNTLEALTIIDDLHHKYATMMQAAAPNSNFSTLVELQPVTNSMVDNSVKRGGNILGLERVVKDGPVLMWLVSLTVDTEENQKVILPIAREFVDAINKAEKKAGHWIDWVYLNYAWKDEKPFSHYGKDNIKLLHTVSKKYDHNGVFQKLRQTGFKL</sequence>
<dbReference type="GO" id="GO:0016491">
    <property type="term" value="F:oxidoreductase activity"/>
    <property type="evidence" value="ECO:0007669"/>
    <property type="project" value="UniProtKB-KW"/>
</dbReference>
<evidence type="ECO:0000256" key="4">
    <source>
        <dbReference type="ARBA" id="ARBA00023002"/>
    </source>
</evidence>
<dbReference type="OrthoDB" id="2151789at2759"/>
<feature type="domain" description="FAD-binding PCMH-type" evidence="6">
    <location>
        <begin position="60"/>
        <end position="231"/>
    </location>
</feature>
<accession>A0A1B8G662</accession>
<dbReference type="Gene3D" id="3.30.465.10">
    <property type="match status" value="1"/>
</dbReference>
<dbReference type="EMBL" id="KV460308">
    <property type="protein sequence ID" value="OBT91321.1"/>
    <property type="molecule type" value="Genomic_DNA"/>
</dbReference>
<dbReference type="InterPro" id="IPR016169">
    <property type="entry name" value="FAD-bd_PCMH_sub2"/>
</dbReference>
<comment type="similarity">
    <text evidence="1">Belongs to the oxygen-dependent FAD-linked oxidoreductase family.</text>
</comment>
<reference evidence="7 8" key="1">
    <citation type="submission" date="2016-03" db="EMBL/GenBank/DDBJ databases">
        <title>Comparative genomics of Pseudogymnoascus destructans, the fungus causing white-nose syndrome of bats.</title>
        <authorList>
            <person name="Palmer J.M."/>
            <person name="Drees K.P."/>
            <person name="Foster J.T."/>
            <person name="Lindner D.L."/>
        </authorList>
    </citation>
    <scope>NUCLEOTIDE SEQUENCE [LARGE SCALE GENOMIC DNA]</scope>
    <source>
        <strain evidence="7 8">UAMH 10579</strain>
    </source>
</reference>
<evidence type="ECO:0000313" key="8">
    <source>
        <dbReference type="Proteomes" id="UP000091956"/>
    </source>
</evidence>
<evidence type="ECO:0000256" key="3">
    <source>
        <dbReference type="ARBA" id="ARBA00022827"/>
    </source>
</evidence>
<protein>
    <recommendedName>
        <fullName evidence="6">FAD-binding PCMH-type domain-containing protein</fullName>
    </recommendedName>
</protein>
<dbReference type="GeneID" id="28844040"/>
<dbReference type="SUPFAM" id="SSF56176">
    <property type="entry name" value="FAD-binding/transporter-associated domain-like"/>
    <property type="match status" value="1"/>
</dbReference>
<dbReference type="STRING" id="342668.A0A1B8G662"/>
<evidence type="ECO:0000259" key="6">
    <source>
        <dbReference type="PROSITE" id="PS51387"/>
    </source>
</evidence>
<feature type="signal peptide" evidence="5">
    <location>
        <begin position="1"/>
        <end position="18"/>
    </location>
</feature>
<name>A0A1B8G662_9PEZI</name>
<evidence type="ECO:0000313" key="7">
    <source>
        <dbReference type="EMBL" id="OBT91321.1"/>
    </source>
</evidence>
<feature type="chain" id="PRO_5008608231" description="FAD-binding PCMH-type domain-containing protein" evidence="5">
    <location>
        <begin position="19"/>
        <end position="494"/>
    </location>
</feature>
<proteinExistence type="inferred from homology"/>
<dbReference type="InterPro" id="IPR036318">
    <property type="entry name" value="FAD-bd_PCMH-like_sf"/>
</dbReference>
<dbReference type="InterPro" id="IPR050416">
    <property type="entry name" value="FAD-linked_Oxidoreductase"/>
</dbReference>
<dbReference type="PANTHER" id="PTHR42973">
    <property type="entry name" value="BINDING OXIDOREDUCTASE, PUTATIVE (AFU_ORTHOLOGUE AFUA_1G17690)-RELATED"/>
    <property type="match status" value="1"/>
</dbReference>
<keyword evidence="3" id="KW-0274">FAD</keyword>